<dbReference type="Pfam" id="PF10551">
    <property type="entry name" value="MULE"/>
    <property type="match status" value="1"/>
</dbReference>
<dbReference type="InterPro" id="IPR018289">
    <property type="entry name" value="MULE_transposase_dom"/>
</dbReference>
<dbReference type="EMBL" id="LLXH01000958">
    <property type="protein sequence ID" value="PKC61618.1"/>
    <property type="molecule type" value="Genomic_DNA"/>
</dbReference>
<name>A0A2N0REB1_9GLOM</name>
<evidence type="ECO:0000259" key="1">
    <source>
        <dbReference type="Pfam" id="PF10551"/>
    </source>
</evidence>
<comment type="caution">
    <text evidence="2">The sequence shown here is derived from an EMBL/GenBank/DDBJ whole genome shotgun (WGS) entry which is preliminary data.</text>
</comment>
<dbReference type="VEuPathDB" id="FungiDB:FUN_008948"/>
<dbReference type="AlphaFoldDB" id="A0A2N0REB1"/>
<evidence type="ECO:0000313" key="3">
    <source>
        <dbReference type="Proteomes" id="UP000232688"/>
    </source>
</evidence>
<accession>A0A2N0REB1</accession>
<gene>
    <name evidence="2" type="ORF">RhiirA1_466271</name>
</gene>
<evidence type="ECO:0000313" key="2">
    <source>
        <dbReference type="EMBL" id="PKC61618.1"/>
    </source>
</evidence>
<sequence>MKETIQNAEFETLLAHDSSEDFSDTDRQLGSCSKYHEEICCCSAAKGHGMRIGEEFLEEIHFNVINATEQYRIIREKFKTRICRLDLYNAISKFRRESTPDNNLKTRIVAQAIVDDETQLSYEWAFQCVKEATGASSKVFVTDGDLAVNATITIQFPNTFDIHCVWHIIQTYQNS</sequence>
<reference evidence="2 3" key="2">
    <citation type="submission" date="2017-10" db="EMBL/GenBank/DDBJ databases">
        <title>Genome analyses suggest a sexual origin of heterokaryosis in a supposedly ancient asexual fungus.</title>
        <authorList>
            <person name="Corradi N."/>
            <person name="Sedzielewska K."/>
            <person name="Noel J."/>
            <person name="Charron P."/>
            <person name="Farinelli L."/>
            <person name="Marton T."/>
            <person name="Kruger M."/>
            <person name="Pelin A."/>
            <person name="Brachmann A."/>
            <person name="Corradi N."/>
        </authorList>
    </citation>
    <scope>NUCLEOTIDE SEQUENCE [LARGE SCALE GENOMIC DNA]</scope>
    <source>
        <strain evidence="2 3">A1</strain>
    </source>
</reference>
<organism evidence="2 3">
    <name type="scientific">Rhizophagus irregularis</name>
    <dbReference type="NCBI Taxonomy" id="588596"/>
    <lineage>
        <taxon>Eukaryota</taxon>
        <taxon>Fungi</taxon>
        <taxon>Fungi incertae sedis</taxon>
        <taxon>Mucoromycota</taxon>
        <taxon>Glomeromycotina</taxon>
        <taxon>Glomeromycetes</taxon>
        <taxon>Glomerales</taxon>
        <taxon>Glomeraceae</taxon>
        <taxon>Rhizophagus</taxon>
    </lineage>
</organism>
<dbReference type="VEuPathDB" id="FungiDB:RhiirA1_466271"/>
<feature type="domain" description="MULE transposase" evidence="1">
    <location>
        <begin position="99"/>
        <end position="170"/>
    </location>
</feature>
<proteinExistence type="predicted"/>
<protein>
    <recommendedName>
        <fullName evidence="1">MULE transposase domain-containing protein</fullName>
    </recommendedName>
</protein>
<reference evidence="2 3" key="1">
    <citation type="submission" date="2017-10" db="EMBL/GenBank/DDBJ databases">
        <title>Extensive intraspecific genome diversity in a model arbuscular mycorrhizal fungus.</title>
        <authorList>
            <person name="Chen E.C.H."/>
            <person name="Morin E."/>
            <person name="Baudet D."/>
            <person name="Noel J."/>
            <person name="Ndikumana S."/>
            <person name="Charron P."/>
            <person name="St-Onge C."/>
            <person name="Giorgi J."/>
            <person name="Grigoriev I.V."/>
            <person name="Roux C."/>
            <person name="Martin F.M."/>
            <person name="Corradi N."/>
        </authorList>
    </citation>
    <scope>NUCLEOTIDE SEQUENCE [LARGE SCALE GENOMIC DNA]</scope>
    <source>
        <strain evidence="2 3">A1</strain>
    </source>
</reference>
<dbReference type="Proteomes" id="UP000232688">
    <property type="component" value="Unassembled WGS sequence"/>
</dbReference>